<evidence type="ECO:0000256" key="6">
    <source>
        <dbReference type="ARBA" id="ARBA00023136"/>
    </source>
</evidence>
<evidence type="ECO:0000256" key="7">
    <source>
        <dbReference type="SAM" id="Phobius"/>
    </source>
</evidence>
<feature type="transmembrane region" description="Helical" evidence="7">
    <location>
        <begin position="386"/>
        <end position="406"/>
    </location>
</feature>
<evidence type="ECO:0000256" key="5">
    <source>
        <dbReference type="ARBA" id="ARBA00022989"/>
    </source>
</evidence>
<feature type="transmembrane region" description="Helical" evidence="7">
    <location>
        <begin position="43"/>
        <end position="69"/>
    </location>
</feature>
<proteinExistence type="inferred from homology"/>
<sequence>MSPITRGGPSAQGGPEPDTTVAEAVDAAEAPARVDARTAGSSFLWSAASFGSSKLLVFLTTLVMARLLVPEDFGVVAVGLAIVSFLEVALDLGVGSALVYEQERGITRRVQTAFTLNVAIASACTAAGVLAGPLVARVFDVQDTTLLQVLFLYFLLRGLVQVPDAVLRRDLAFRRRALIEVARAVVRGVVSIALAATGAGAWALVAGILASEAVGVVLTWVAVRFVPVLAFDRSAARALLGFGTAVLSLKVLGAVSENADYFIIGAQLGTAALGIYTLGYRIPEIVLANVFWIFSSVAFSIYARARSEDLQELRTAVLRAMRIITLFAFPTGVGIAVVSTSLTPTLLGPGWEAAAAPMAFIALSMAASSIGYASGDVFPAVGRPGLLIKIVAPTTAVKVVGLLLAAPYGLTAMAATACGLSAVFATIRLLVVDRLLGLRLTTSLEAMSPGLVAAAGAALGALPVVLLRPTGVVTLVGAVAAGVLGAVALLVLLRRAALRDLWQLIGAMRPRRSGDAAAGAR</sequence>
<name>A0A1I0FC49_9ACTN</name>
<evidence type="ECO:0000313" key="8">
    <source>
        <dbReference type="EMBL" id="SET55102.1"/>
    </source>
</evidence>
<dbReference type="PANTHER" id="PTHR30250">
    <property type="entry name" value="PST FAMILY PREDICTED COLANIC ACID TRANSPORTER"/>
    <property type="match status" value="1"/>
</dbReference>
<feature type="transmembrane region" description="Helical" evidence="7">
    <location>
        <begin position="261"/>
        <end position="279"/>
    </location>
</feature>
<feature type="transmembrane region" description="Helical" evidence="7">
    <location>
        <begin position="472"/>
        <end position="493"/>
    </location>
</feature>
<feature type="transmembrane region" description="Helical" evidence="7">
    <location>
        <begin position="112"/>
        <end position="134"/>
    </location>
</feature>
<evidence type="ECO:0000256" key="3">
    <source>
        <dbReference type="ARBA" id="ARBA00022475"/>
    </source>
</evidence>
<dbReference type="EMBL" id="FOIE01000005">
    <property type="protein sequence ID" value="SET55102.1"/>
    <property type="molecule type" value="Genomic_DNA"/>
</dbReference>
<dbReference type="OrthoDB" id="149157at2"/>
<protein>
    <submittedName>
        <fullName evidence="8">Polysaccharide transporter, PST family</fullName>
    </submittedName>
</protein>
<feature type="transmembrane region" description="Helical" evidence="7">
    <location>
        <begin position="444"/>
        <end position="466"/>
    </location>
</feature>
<evidence type="ECO:0000256" key="1">
    <source>
        <dbReference type="ARBA" id="ARBA00004651"/>
    </source>
</evidence>
<feature type="transmembrane region" description="Helical" evidence="7">
    <location>
        <begin position="323"/>
        <end position="342"/>
    </location>
</feature>
<dbReference type="CDD" id="cd13127">
    <property type="entry name" value="MATE_tuaB_like"/>
    <property type="match status" value="1"/>
</dbReference>
<feature type="transmembrane region" description="Helical" evidence="7">
    <location>
        <begin position="354"/>
        <end position="374"/>
    </location>
</feature>
<dbReference type="PANTHER" id="PTHR30250:SF10">
    <property type="entry name" value="LIPOPOLYSACCHARIDE BIOSYNTHESIS PROTEIN WZXC"/>
    <property type="match status" value="1"/>
</dbReference>
<keyword evidence="6 7" id="KW-0472">Membrane</keyword>
<feature type="transmembrane region" description="Helical" evidence="7">
    <location>
        <begin position="188"/>
        <end position="210"/>
    </location>
</feature>
<comment type="subcellular location">
    <subcellularLocation>
        <location evidence="1">Cell membrane</location>
        <topology evidence="1">Multi-pass membrane protein</topology>
    </subcellularLocation>
</comment>
<accession>A0A1I0FC49</accession>
<feature type="transmembrane region" description="Helical" evidence="7">
    <location>
        <begin position="230"/>
        <end position="249"/>
    </location>
</feature>
<keyword evidence="4 7" id="KW-0812">Transmembrane</keyword>
<dbReference type="GO" id="GO:0005886">
    <property type="term" value="C:plasma membrane"/>
    <property type="evidence" value="ECO:0007669"/>
    <property type="project" value="UniProtKB-SubCell"/>
</dbReference>
<dbReference type="Pfam" id="PF13440">
    <property type="entry name" value="Polysacc_synt_3"/>
    <property type="match status" value="1"/>
</dbReference>
<evidence type="ECO:0000313" key="9">
    <source>
        <dbReference type="Proteomes" id="UP000198507"/>
    </source>
</evidence>
<dbReference type="AlphaFoldDB" id="A0A1I0FC49"/>
<feature type="transmembrane region" description="Helical" evidence="7">
    <location>
        <begin position="285"/>
        <end position="303"/>
    </location>
</feature>
<keyword evidence="9" id="KW-1185">Reference proteome</keyword>
<dbReference type="Proteomes" id="UP000198507">
    <property type="component" value="Unassembled WGS sequence"/>
</dbReference>
<evidence type="ECO:0000256" key="2">
    <source>
        <dbReference type="ARBA" id="ARBA00007430"/>
    </source>
</evidence>
<dbReference type="InterPro" id="IPR050833">
    <property type="entry name" value="Poly_Biosynth_Transport"/>
</dbReference>
<keyword evidence="5 7" id="KW-1133">Transmembrane helix</keyword>
<keyword evidence="3" id="KW-1003">Cell membrane</keyword>
<evidence type="ECO:0000256" key="4">
    <source>
        <dbReference type="ARBA" id="ARBA00022692"/>
    </source>
</evidence>
<feature type="transmembrane region" description="Helical" evidence="7">
    <location>
        <begin position="412"/>
        <end position="432"/>
    </location>
</feature>
<dbReference type="RefSeq" id="WP_091445120.1">
    <property type="nucleotide sequence ID" value="NZ_FOIE01000005.1"/>
</dbReference>
<organism evidence="8 9">
    <name type="scientific">Geodermatophilus poikilotrophus</name>
    <dbReference type="NCBI Taxonomy" id="1333667"/>
    <lineage>
        <taxon>Bacteria</taxon>
        <taxon>Bacillati</taxon>
        <taxon>Actinomycetota</taxon>
        <taxon>Actinomycetes</taxon>
        <taxon>Geodermatophilales</taxon>
        <taxon>Geodermatophilaceae</taxon>
        <taxon>Geodermatophilus</taxon>
    </lineage>
</organism>
<gene>
    <name evidence="8" type="ORF">SAMN04488546_2854</name>
</gene>
<reference evidence="9" key="1">
    <citation type="submission" date="2016-10" db="EMBL/GenBank/DDBJ databases">
        <authorList>
            <person name="Varghese N."/>
            <person name="Submissions S."/>
        </authorList>
    </citation>
    <scope>NUCLEOTIDE SEQUENCE [LARGE SCALE GENOMIC DNA]</scope>
    <source>
        <strain evidence="9">DSM 44209</strain>
    </source>
</reference>
<feature type="transmembrane region" description="Helical" evidence="7">
    <location>
        <begin position="146"/>
        <end position="167"/>
    </location>
</feature>
<comment type="similarity">
    <text evidence="2">Belongs to the polysaccharide synthase family.</text>
</comment>
<feature type="transmembrane region" description="Helical" evidence="7">
    <location>
        <begin position="75"/>
        <end position="100"/>
    </location>
</feature>